<dbReference type="EMBL" id="JAKROA010000005">
    <property type="protein sequence ID" value="KAL5106532.1"/>
    <property type="molecule type" value="Genomic_DNA"/>
</dbReference>
<proteinExistence type="predicted"/>
<keyword evidence="3" id="KW-1185">Reference proteome</keyword>
<keyword evidence="1" id="KW-0732">Signal</keyword>
<evidence type="ECO:0000313" key="3">
    <source>
        <dbReference type="Proteomes" id="UP001651158"/>
    </source>
</evidence>
<protein>
    <submittedName>
        <fullName evidence="2">Uncharacterized protein</fullName>
    </submittedName>
</protein>
<evidence type="ECO:0000256" key="1">
    <source>
        <dbReference type="SAM" id="SignalP"/>
    </source>
</evidence>
<feature type="chain" id="PRO_5047247994" evidence="1">
    <location>
        <begin position="22"/>
        <end position="257"/>
    </location>
</feature>
<comment type="caution">
    <text evidence="2">The sequence shown here is derived from an EMBL/GenBank/DDBJ whole genome shotgun (WGS) entry which is preliminary data.</text>
</comment>
<name>A0ABR4QAG3_9CEST</name>
<reference evidence="2 3" key="1">
    <citation type="journal article" date="2022" name="Front. Cell. Infect. Microbiol.">
        <title>The Genomes of Two Strains of Taenia crassiceps the Animal Model for the Study of Human Cysticercosis.</title>
        <authorList>
            <person name="Bobes R.J."/>
            <person name="Estrada K."/>
            <person name="Rios-Valencia D.G."/>
            <person name="Calderon-Gallegos A."/>
            <person name="de la Torre P."/>
            <person name="Carrero J.C."/>
            <person name="Sanchez-Flores A."/>
            <person name="Laclette J.P."/>
        </authorList>
    </citation>
    <scope>NUCLEOTIDE SEQUENCE [LARGE SCALE GENOMIC DNA]</scope>
    <source>
        <strain evidence="2">WFUcys</strain>
    </source>
</reference>
<feature type="signal peptide" evidence="1">
    <location>
        <begin position="1"/>
        <end position="21"/>
    </location>
</feature>
<evidence type="ECO:0000313" key="2">
    <source>
        <dbReference type="EMBL" id="KAL5106532.1"/>
    </source>
</evidence>
<dbReference type="Proteomes" id="UP001651158">
    <property type="component" value="Unassembled WGS sequence"/>
</dbReference>
<organism evidence="2 3">
    <name type="scientific">Taenia crassiceps</name>
    <dbReference type="NCBI Taxonomy" id="6207"/>
    <lineage>
        <taxon>Eukaryota</taxon>
        <taxon>Metazoa</taxon>
        <taxon>Spiralia</taxon>
        <taxon>Lophotrochozoa</taxon>
        <taxon>Platyhelminthes</taxon>
        <taxon>Cestoda</taxon>
        <taxon>Eucestoda</taxon>
        <taxon>Cyclophyllidea</taxon>
        <taxon>Taeniidae</taxon>
        <taxon>Taenia</taxon>
    </lineage>
</organism>
<sequence length="257" mass="29452">MAQRCTATILALLMIVGIGKMTNTPNGSLQLFHILMDYGMRSVYDSSLPEVKALPVEESKTEEWEVNTRCFSIDWNIGFQQLTVSAESKLKAFFKTEFHPVNMIIAPLVLHLKLRVCFPFLEALQFSRLNQSSPRNLPHFATFFIDLEGIDIKHWQGVRIKGKGTFNKAVGLVVNSGFFTSLIRKEIVKKVRKYMPQKFAKLRDKIYSKPQSREAQRRGGREAWQQDWRCRDQHRVDLACLEEAINTGAETDGIGKE</sequence>
<accession>A0ABR4QAG3</accession>
<gene>
    <name evidence="2" type="ORF">TcWFU_000707</name>
</gene>